<feature type="transmembrane region" description="Helical" evidence="1">
    <location>
        <begin position="20"/>
        <end position="40"/>
    </location>
</feature>
<feature type="transmembrane region" description="Helical" evidence="1">
    <location>
        <begin position="60"/>
        <end position="79"/>
    </location>
</feature>
<dbReference type="EMBL" id="QFNF01000051">
    <property type="protein sequence ID" value="PZO73566.1"/>
    <property type="molecule type" value="Genomic_DNA"/>
</dbReference>
<name>A0A2W4YVR7_9SPHN</name>
<comment type="caution">
    <text evidence="2">The sequence shown here is derived from an EMBL/GenBank/DDBJ whole genome shotgun (WGS) entry which is preliminary data.</text>
</comment>
<sequence length="332" mass="36264">MTLATRAQRLHDWSQTPAAAWAGKVFRALFFVGVLLWLVLKVRAIGWSNVAAALPRTPWFYILFVVMFMALPVSEVWIFRLLLGRPMPGSLPVFVRKRVFNSAFVGYSGELYLFVWARQRLGIASKTLLLAIKDNAILSALASATITSCLLVVFMATGRARWIADWLHSAGGVILAALLVAAFLTPLLLRLRKRILSVRWGTAGAVLGIHVARILIVVLLQATQWAVVLPGQPLGVWITFLTVQMVISRLPIVPNRDLLFLSAALEMSHIIEGPRTAMAGLLLAGGALTQGSNLLFFLLTSFERRRGTLPVADPDPAFEAEVATPAVPPAGE</sequence>
<feature type="transmembrane region" description="Helical" evidence="1">
    <location>
        <begin position="234"/>
        <end position="252"/>
    </location>
</feature>
<dbReference type="AlphaFoldDB" id="A0A2W4YVR7"/>
<feature type="transmembrane region" description="Helical" evidence="1">
    <location>
        <begin position="169"/>
        <end position="189"/>
    </location>
</feature>
<reference evidence="2 3" key="1">
    <citation type="submission" date="2017-08" db="EMBL/GenBank/DDBJ databases">
        <title>Infants hospitalized years apart are colonized by the same room-sourced microbial strains.</title>
        <authorList>
            <person name="Brooks B."/>
            <person name="Olm M.R."/>
            <person name="Firek B.A."/>
            <person name="Baker R."/>
            <person name="Thomas B.C."/>
            <person name="Morowitz M.J."/>
            <person name="Banfield J.F."/>
        </authorList>
    </citation>
    <scope>NUCLEOTIDE SEQUENCE [LARGE SCALE GENOMIC DNA]</scope>
    <source>
        <strain evidence="2">S2_018_000_R3_110</strain>
    </source>
</reference>
<evidence type="ECO:0000256" key="1">
    <source>
        <dbReference type="SAM" id="Phobius"/>
    </source>
</evidence>
<keyword evidence="1" id="KW-1133">Transmembrane helix</keyword>
<keyword evidence="1" id="KW-0812">Transmembrane</keyword>
<evidence type="ECO:0000313" key="3">
    <source>
        <dbReference type="Proteomes" id="UP000248614"/>
    </source>
</evidence>
<feature type="transmembrane region" description="Helical" evidence="1">
    <location>
        <begin position="137"/>
        <end position="157"/>
    </location>
</feature>
<accession>A0A2W4YVR7</accession>
<evidence type="ECO:0008006" key="4">
    <source>
        <dbReference type="Google" id="ProtNLM"/>
    </source>
</evidence>
<feature type="transmembrane region" description="Helical" evidence="1">
    <location>
        <begin position="99"/>
        <end position="117"/>
    </location>
</feature>
<protein>
    <recommendedName>
        <fullName evidence="4">Flippase-like domain-containing protein</fullName>
    </recommendedName>
</protein>
<proteinExistence type="predicted"/>
<gene>
    <name evidence="2" type="ORF">DI632_14565</name>
</gene>
<feature type="transmembrane region" description="Helical" evidence="1">
    <location>
        <begin position="201"/>
        <end position="222"/>
    </location>
</feature>
<dbReference type="Proteomes" id="UP000248614">
    <property type="component" value="Unassembled WGS sequence"/>
</dbReference>
<keyword evidence="1" id="KW-0472">Membrane</keyword>
<evidence type="ECO:0000313" key="2">
    <source>
        <dbReference type="EMBL" id="PZO73566.1"/>
    </source>
</evidence>
<feature type="transmembrane region" description="Helical" evidence="1">
    <location>
        <begin position="277"/>
        <end position="299"/>
    </location>
</feature>
<organism evidence="2 3">
    <name type="scientific">Sphingomonas hengshuiensis</name>
    <dbReference type="NCBI Taxonomy" id="1609977"/>
    <lineage>
        <taxon>Bacteria</taxon>
        <taxon>Pseudomonadati</taxon>
        <taxon>Pseudomonadota</taxon>
        <taxon>Alphaproteobacteria</taxon>
        <taxon>Sphingomonadales</taxon>
        <taxon>Sphingomonadaceae</taxon>
        <taxon>Sphingomonas</taxon>
    </lineage>
</organism>